<evidence type="ECO:0000259" key="3">
    <source>
        <dbReference type="SMART" id="SM00256"/>
    </source>
</evidence>
<dbReference type="SMART" id="SM00256">
    <property type="entry name" value="FBOX"/>
    <property type="match status" value="2"/>
</dbReference>
<feature type="compositionally biased region" description="Pro residues" evidence="1">
    <location>
        <begin position="418"/>
        <end position="428"/>
    </location>
</feature>
<dbReference type="OrthoDB" id="683024at2759"/>
<keyword evidence="5" id="KW-1185">Reference proteome</keyword>
<organism evidence="4 5">
    <name type="scientific">Digitaria exilis</name>
    <dbReference type="NCBI Taxonomy" id="1010633"/>
    <lineage>
        <taxon>Eukaryota</taxon>
        <taxon>Viridiplantae</taxon>
        <taxon>Streptophyta</taxon>
        <taxon>Embryophyta</taxon>
        <taxon>Tracheophyta</taxon>
        <taxon>Spermatophyta</taxon>
        <taxon>Magnoliopsida</taxon>
        <taxon>Liliopsida</taxon>
        <taxon>Poales</taxon>
        <taxon>Poaceae</taxon>
        <taxon>PACMAD clade</taxon>
        <taxon>Panicoideae</taxon>
        <taxon>Panicodae</taxon>
        <taxon>Paniceae</taxon>
        <taxon>Anthephorinae</taxon>
        <taxon>Digitaria</taxon>
    </lineage>
</organism>
<dbReference type="SUPFAM" id="SSF52047">
    <property type="entry name" value="RNI-like"/>
    <property type="match status" value="1"/>
</dbReference>
<reference evidence="4" key="1">
    <citation type="submission" date="2020-07" db="EMBL/GenBank/DDBJ databases">
        <title>Genome sequence and genetic diversity analysis of an under-domesticated orphan crop, white fonio (Digitaria exilis).</title>
        <authorList>
            <person name="Bennetzen J.L."/>
            <person name="Chen S."/>
            <person name="Ma X."/>
            <person name="Wang X."/>
            <person name="Yssel A.E.J."/>
            <person name="Chaluvadi S.R."/>
            <person name="Johnson M."/>
            <person name="Gangashetty P."/>
            <person name="Hamidou F."/>
            <person name="Sanogo M.D."/>
            <person name="Zwaenepoel A."/>
            <person name="Wallace J."/>
            <person name="Van De Peer Y."/>
            <person name="Van Deynze A."/>
        </authorList>
    </citation>
    <scope>NUCLEOTIDE SEQUENCE</scope>
    <source>
        <tissue evidence="4">Leaves</tissue>
    </source>
</reference>
<dbReference type="Gene3D" id="1.20.1280.50">
    <property type="match status" value="2"/>
</dbReference>
<comment type="caution">
    <text evidence="4">The sequence shown here is derived from an EMBL/GenBank/DDBJ whole genome shotgun (WGS) entry which is preliminary data.</text>
</comment>
<feature type="domain" description="F-box" evidence="3">
    <location>
        <begin position="91"/>
        <end position="131"/>
    </location>
</feature>
<dbReference type="InterPro" id="IPR036047">
    <property type="entry name" value="F-box-like_dom_sf"/>
</dbReference>
<dbReference type="InterPro" id="IPR053197">
    <property type="entry name" value="F-box_SCFL_complex_component"/>
</dbReference>
<evidence type="ECO:0000256" key="1">
    <source>
        <dbReference type="SAM" id="MobiDB-lite"/>
    </source>
</evidence>
<dbReference type="InterPro" id="IPR053781">
    <property type="entry name" value="F-box_AtFBL13-like"/>
</dbReference>
<keyword evidence="2" id="KW-0732">Signal</keyword>
<dbReference type="InterPro" id="IPR001810">
    <property type="entry name" value="F-box_dom"/>
</dbReference>
<dbReference type="CDD" id="cd22160">
    <property type="entry name" value="F-box_AtFBL13-like"/>
    <property type="match status" value="2"/>
</dbReference>
<dbReference type="PANTHER" id="PTHR34223">
    <property type="entry name" value="OS11G0201299 PROTEIN"/>
    <property type="match status" value="1"/>
</dbReference>
<dbReference type="Pfam" id="PF00646">
    <property type="entry name" value="F-box"/>
    <property type="match status" value="2"/>
</dbReference>
<dbReference type="AlphaFoldDB" id="A0A835A2S7"/>
<evidence type="ECO:0000313" key="5">
    <source>
        <dbReference type="Proteomes" id="UP000636709"/>
    </source>
</evidence>
<feature type="chain" id="PRO_5032369551" description="F-box domain-containing protein" evidence="2">
    <location>
        <begin position="18"/>
        <end position="820"/>
    </location>
</feature>
<dbReference type="EMBL" id="JACEFO010002708">
    <property type="protein sequence ID" value="KAF8650785.1"/>
    <property type="molecule type" value="Genomic_DNA"/>
</dbReference>
<dbReference type="PANTHER" id="PTHR34223:SF11">
    <property type="entry name" value="F-BOX DOMAIN-CONTAINING PROTEIN"/>
    <property type="match status" value="1"/>
</dbReference>
<evidence type="ECO:0000256" key="2">
    <source>
        <dbReference type="SAM" id="SignalP"/>
    </source>
</evidence>
<feature type="region of interest" description="Disordered" evidence="1">
    <location>
        <begin position="503"/>
        <end position="549"/>
    </location>
</feature>
<evidence type="ECO:0000313" key="4">
    <source>
        <dbReference type="EMBL" id="KAF8650785.1"/>
    </source>
</evidence>
<dbReference type="Proteomes" id="UP000636709">
    <property type="component" value="Unassembled WGS sequence"/>
</dbReference>
<feature type="signal peptide" evidence="2">
    <location>
        <begin position="1"/>
        <end position="17"/>
    </location>
</feature>
<feature type="compositionally biased region" description="Low complexity" evidence="1">
    <location>
        <begin position="539"/>
        <end position="549"/>
    </location>
</feature>
<sequence length="820" mass="90364">MRRFVSFIISLLGDASSSTPQHTPQYAAAHRCPRRPPVRLPLFLSCFCRWTKHRNNRPPSRGETHRGARNMFDGMTKKAAASGGQDRISELPDALLHHVLSLLPVDEAVQTSVLARRWLHLWKGMPVLRLVGPKKRFPTAEGFDRFVNRLISAPYLTGDDYGGEPDEPEPNPYFDSWIQYALSCRVRELKVVGDLVGGETELVVPLVSQHLTSLDVHHVFLGEDIVDFSSCPLLEELTLRESGFWVRSMSFPSLKRLFLIECNFPEDYRIPISAPSVVSLRLDVSRGKTPLFESMPLLETACIDLTYAVHLKAEAVASDRDDNSTRTISFFLKGKSDWKKSKEGSDMRRFNCYDVYYALPFIGAVFVGEARLSEGALFSSGKLQRPTPANLTANPSPNSLFLLSQSPVDCIVRSQPQAPSPPHRPPTYPNLYSRQHGSRALMRRPVVPSPLCHTTHTRPRAPSLTLPKLLPSLPISRLLPAAKVAPPPPRRTARATVVLATSPPTPIVSSVDGAPAHNFRSAAKPRQATSTFESPPSSPSSHGGAGSAPRSAIGPYPLLYHRRLYFYATTHADMPPHVAASPAAGSRGARKLFDGMKKNKAAAASGGDDLTRELPDALLHHVLSFLPVDEAVQTSVLARRWLHLWKDMPVLRLASPKKRFPTAEDFDRFANCLISARGDSPLVRCEIEAYLAGDDYAGEPDELEPNQLHDLFDSSIQYVLACKVRVLRVVGHLVGSETELVVPLCLTVCNRKPLHFVQVRLCAYIPSPDPAQCGSLRHWGKTAAAARHHPQSPPLSQTPHPHPPQGKAAAAAAADDWRAS</sequence>
<feature type="domain" description="F-box" evidence="3">
    <location>
        <begin position="614"/>
        <end position="654"/>
    </location>
</feature>
<accession>A0A835A2S7</accession>
<name>A0A835A2S7_9POAL</name>
<gene>
    <name evidence="4" type="ORF">HU200_063689</name>
</gene>
<protein>
    <recommendedName>
        <fullName evidence="3">F-box domain-containing protein</fullName>
    </recommendedName>
</protein>
<proteinExistence type="predicted"/>
<feature type="region of interest" description="Disordered" evidence="1">
    <location>
        <begin position="782"/>
        <end position="820"/>
    </location>
</feature>
<feature type="region of interest" description="Disordered" evidence="1">
    <location>
        <begin position="412"/>
        <end position="433"/>
    </location>
</feature>
<dbReference type="SUPFAM" id="SSF81383">
    <property type="entry name" value="F-box domain"/>
    <property type="match status" value="2"/>
</dbReference>